<evidence type="ECO:0000313" key="3">
    <source>
        <dbReference type="Proteomes" id="UP000030752"/>
    </source>
</evidence>
<dbReference type="GO" id="GO:0005634">
    <property type="term" value="C:nucleus"/>
    <property type="evidence" value="ECO:0007669"/>
    <property type="project" value="TreeGrafter"/>
</dbReference>
<dbReference type="PANTHER" id="PTHR15492:SF1">
    <property type="entry name" value="CYCLIN-D1-BINDING PROTEIN 1"/>
    <property type="match status" value="1"/>
</dbReference>
<name>W2SF52_CYPE1</name>
<gene>
    <name evidence="2" type="ORF">HMPREF1541_00849</name>
</gene>
<accession>W2SF52</accession>
<dbReference type="GeneID" id="19968188"/>
<dbReference type="RefSeq" id="XP_008711375.1">
    <property type="nucleotide sequence ID" value="XM_008713153.1"/>
</dbReference>
<protein>
    <recommendedName>
        <fullName evidence="1">Cyclin-D1-binding protein 1-like N-terminal domain-containing protein</fullName>
    </recommendedName>
</protein>
<dbReference type="Gene3D" id="1.20.1420.10">
    <property type="entry name" value="Talin, central domain"/>
    <property type="match status" value="1"/>
</dbReference>
<reference evidence="2 3" key="1">
    <citation type="submission" date="2013-03" db="EMBL/GenBank/DDBJ databases">
        <title>The Genome Sequence of Phialophora europaea CBS 101466.</title>
        <authorList>
            <consortium name="The Broad Institute Genomics Platform"/>
            <person name="Cuomo C."/>
            <person name="de Hoog S."/>
            <person name="Gorbushina A."/>
            <person name="Walker B."/>
            <person name="Young S.K."/>
            <person name="Zeng Q."/>
            <person name="Gargeya S."/>
            <person name="Fitzgerald M."/>
            <person name="Haas B."/>
            <person name="Abouelleil A."/>
            <person name="Allen A.W."/>
            <person name="Alvarado L."/>
            <person name="Arachchi H.M."/>
            <person name="Berlin A.M."/>
            <person name="Chapman S.B."/>
            <person name="Gainer-Dewar J."/>
            <person name="Goldberg J."/>
            <person name="Griggs A."/>
            <person name="Gujja S."/>
            <person name="Hansen M."/>
            <person name="Howarth C."/>
            <person name="Imamovic A."/>
            <person name="Ireland A."/>
            <person name="Larimer J."/>
            <person name="McCowan C."/>
            <person name="Murphy C."/>
            <person name="Pearson M."/>
            <person name="Poon T.W."/>
            <person name="Priest M."/>
            <person name="Roberts A."/>
            <person name="Saif S."/>
            <person name="Shea T."/>
            <person name="Sisk P."/>
            <person name="Sykes S."/>
            <person name="Wortman J."/>
            <person name="Nusbaum C."/>
            <person name="Birren B."/>
        </authorList>
    </citation>
    <scope>NUCLEOTIDE SEQUENCE [LARGE SCALE GENOMIC DNA]</scope>
    <source>
        <strain evidence="2 3">CBS 101466</strain>
    </source>
</reference>
<dbReference type="EMBL" id="KB822711">
    <property type="protein sequence ID" value="ETN46663.1"/>
    <property type="molecule type" value="Genomic_DNA"/>
</dbReference>
<dbReference type="InterPro" id="IPR049317">
    <property type="entry name" value="GCIP-like_N"/>
</dbReference>
<dbReference type="eggNOG" id="ENOG502QZAU">
    <property type="taxonomic scope" value="Eukaryota"/>
</dbReference>
<evidence type="ECO:0000313" key="2">
    <source>
        <dbReference type="EMBL" id="ETN46663.1"/>
    </source>
</evidence>
<dbReference type="Pfam" id="PF13324">
    <property type="entry name" value="GCIP_N"/>
    <property type="match status" value="1"/>
</dbReference>
<dbReference type="Gene3D" id="1.20.1410.10">
    <property type="entry name" value="I/LWEQ domain"/>
    <property type="match status" value="1"/>
</dbReference>
<organism evidence="2 3">
    <name type="scientific">Cyphellophora europaea (strain CBS 101466)</name>
    <name type="common">Phialophora europaea</name>
    <dbReference type="NCBI Taxonomy" id="1220924"/>
    <lineage>
        <taxon>Eukaryota</taxon>
        <taxon>Fungi</taxon>
        <taxon>Dikarya</taxon>
        <taxon>Ascomycota</taxon>
        <taxon>Pezizomycotina</taxon>
        <taxon>Eurotiomycetes</taxon>
        <taxon>Chaetothyriomycetidae</taxon>
        <taxon>Chaetothyriales</taxon>
        <taxon>Cyphellophoraceae</taxon>
        <taxon>Cyphellophora</taxon>
    </lineage>
</organism>
<dbReference type="Proteomes" id="UP000030752">
    <property type="component" value="Unassembled WGS sequence"/>
</dbReference>
<dbReference type="InterPro" id="IPR026907">
    <property type="entry name" value="GCIP-like"/>
</dbReference>
<dbReference type="HOGENOM" id="CLU_040328_1_0_1"/>
<sequence>MPTNVTPQGSTAIATTIALAEQFLTSLTSDGSHQVPETGTEAPSPLLLLDAAAKSLKAQVTKVSLLTINTPFTPSAVASSLQAVNESVLPSLMTATLLCTPDLYTSTFSKTVKDLTRALLRELLSLIGLVNTRSEDGRPKTALSTEKKSEVTEATGRVWATCDDMVKLCQQGLPGFVAVRAKQWLDLMKDAVKELEDWDPEEEVDDNDLFGDALSDEDEHVANDQHNPSGDDRATISAGVKDQALKVLNRIPQSVHVLLKQRLEKFHPPPSSILPASTKRRLERVLEGTRQISDIIDESAEGMYMGDPELCLKKAGEARALTIEIMELAANPLDDAARDIQRTETQEDKFMKRALEWIRQVDTGSATTE</sequence>
<dbReference type="InParanoid" id="W2SF52"/>
<evidence type="ECO:0000259" key="1">
    <source>
        <dbReference type="Pfam" id="PF13324"/>
    </source>
</evidence>
<dbReference type="OrthoDB" id="4088536at2759"/>
<keyword evidence="3" id="KW-1185">Reference proteome</keyword>
<dbReference type="STRING" id="1220924.W2SF52"/>
<dbReference type="VEuPathDB" id="FungiDB:HMPREF1541_00849"/>
<feature type="domain" description="Cyclin-D1-binding protein 1-like N-terminal" evidence="1">
    <location>
        <begin position="49"/>
        <end position="200"/>
    </location>
</feature>
<proteinExistence type="predicted"/>
<dbReference type="PANTHER" id="PTHR15492">
    <property type="entry name" value="CYCLIN D1-BINDING PROTEIN 1"/>
    <property type="match status" value="1"/>
</dbReference>
<dbReference type="AlphaFoldDB" id="W2SF52"/>